<evidence type="ECO:0000256" key="1">
    <source>
        <dbReference type="SAM" id="SignalP"/>
    </source>
</evidence>
<dbReference type="InterPro" id="IPR032710">
    <property type="entry name" value="NTF2-like_dom_sf"/>
</dbReference>
<dbReference type="KEGG" id="lvn:BWR22_08440"/>
<dbReference type="AlphaFoldDB" id="A0AAC9LMZ5"/>
<dbReference type="Gene3D" id="3.10.450.50">
    <property type="match status" value="1"/>
</dbReference>
<dbReference type="Proteomes" id="UP000187506">
    <property type="component" value="Chromosome"/>
</dbReference>
<feature type="chain" id="PRO_5041915970" evidence="1">
    <location>
        <begin position="19"/>
        <end position="152"/>
    </location>
</feature>
<protein>
    <submittedName>
        <fullName evidence="2">3-methyl-2-oxobutanoate hydroxymethyltransferase</fullName>
    </submittedName>
</protein>
<keyword evidence="3" id="KW-1185">Reference proteome</keyword>
<dbReference type="SUPFAM" id="SSF54427">
    <property type="entry name" value="NTF2-like"/>
    <property type="match status" value="1"/>
</dbReference>
<dbReference type="EMBL" id="CP019352">
    <property type="protein sequence ID" value="APY00342.1"/>
    <property type="molecule type" value="Genomic_DNA"/>
</dbReference>
<reference evidence="2 3" key="1">
    <citation type="submission" date="2017-01" db="EMBL/GenBank/DDBJ databases">
        <title>Complete genome of Lacinutrix venerupis DOK2-8 isolated from seawater in Dokdo.</title>
        <authorList>
            <person name="Chi W.-J."/>
            <person name="Kim J.H."/>
        </authorList>
    </citation>
    <scope>NUCLEOTIDE SEQUENCE [LARGE SCALE GENOMIC DNA]</scope>
    <source>
        <strain evidence="2 3">DOK2-8</strain>
    </source>
</reference>
<organism evidence="2 3">
    <name type="scientific">Lacinutrix venerupis</name>
    <dbReference type="NCBI Taxonomy" id="1486034"/>
    <lineage>
        <taxon>Bacteria</taxon>
        <taxon>Pseudomonadati</taxon>
        <taxon>Bacteroidota</taxon>
        <taxon>Flavobacteriia</taxon>
        <taxon>Flavobacteriales</taxon>
        <taxon>Flavobacteriaceae</taxon>
        <taxon>Lacinutrix</taxon>
    </lineage>
</organism>
<sequence length="152" mass="17681">MKQVIVILSLFLYGSINAQTQNEIEIKNTIETFFEGFHKQDSLIMKPLMHKSLILQTVGKDRGGVVELSTTKGSDFLKSIVSIPKESTFQEKILSYNIQIDGNMANVWTNYEFWFNSKFSHCGVNSFQLIKQNNTWQIFYLVDTRRRENCKQ</sequence>
<proteinExistence type="predicted"/>
<dbReference type="RefSeq" id="WP_076733248.1">
    <property type="nucleotide sequence ID" value="NZ_CP019352.1"/>
</dbReference>
<gene>
    <name evidence="2" type="ORF">BWR22_08440</name>
</gene>
<evidence type="ECO:0000313" key="2">
    <source>
        <dbReference type="EMBL" id="APY00342.1"/>
    </source>
</evidence>
<accession>A0AAC9LMZ5</accession>
<name>A0AAC9LMZ5_9FLAO</name>
<evidence type="ECO:0000313" key="3">
    <source>
        <dbReference type="Proteomes" id="UP000187506"/>
    </source>
</evidence>
<keyword evidence="1" id="KW-0732">Signal</keyword>
<feature type="signal peptide" evidence="1">
    <location>
        <begin position="1"/>
        <end position="18"/>
    </location>
</feature>